<keyword evidence="1" id="KW-0812">Transmembrane</keyword>
<evidence type="ECO:0000313" key="3">
    <source>
        <dbReference type="Proteomes" id="UP000190626"/>
    </source>
</evidence>
<feature type="transmembrane region" description="Helical" evidence="1">
    <location>
        <begin position="332"/>
        <end position="352"/>
    </location>
</feature>
<keyword evidence="3" id="KW-1185">Reference proteome</keyword>
<keyword evidence="1" id="KW-1133">Transmembrane helix</keyword>
<dbReference type="AlphaFoldDB" id="A0A1V4H7M8"/>
<evidence type="ECO:0000256" key="1">
    <source>
        <dbReference type="SAM" id="Phobius"/>
    </source>
</evidence>
<gene>
    <name evidence="2" type="ORF">BC351_11595</name>
</gene>
<feature type="transmembrane region" description="Helical" evidence="1">
    <location>
        <begin position="112"/>
        <end position="130"/>
    </location>
</feature>
<dbReference type="Proteomes" id="UP000190626">
    <property type="component" value="Unassembled WGS sequence"/>
</dbReference>
<feature type="transmembrane region" description="Helical" evidence="1">
    <location>
        <begin position="216"/>
        <end position="239"/>
    </location>
</feature>
<dbReference type="InterPro" id="IPR045691">
    <property type="entry name" value="DUF6056"/>
</dbReference>
<proteinExistence type="predicted"/>
<feature type="transmembrane region" description="Helical" evidence="1">
    <location>
        <begin position="259"/>
        <end position="286"/>
    </location>
</feature>
<dbReference type="STRING" id="1469647.BC351_11595"/>
<organism evidence="2 3">
    <name type="scientific">Paenibacillus ferrarius</name>
    <dbReference type="NCBI Taxonomy" id="1469647"/>
    <lineage>
        <taxon>Bacteria</taxon>
        <taxon>Bacillati</taxon>
        <taxon>Bacillota</taxon>
        <taxon>Bacilli</taxon>
        <taxon>Bacillales</taxon>
        <taxon>Paenibacillaceae</taxon>
        <taxon>Paenibacillus</taxon>
    </lineage>
</organism>
<reference evidence="3" key="1">
    <citation type="submission" date="2016-07" db="EMBL/GenBank/DDBJ databases">
        <authorList>
            <person name="Florea S."/>
            <person name="Webb J.S."/>
            <person name="Jaromczyk J."/>
            <person name="Schardl C.L."/>
        </authorList>
    </citation>
    <scope>NUCLEOTIDE SEQUENCE [LARGE SCALE GENOMIC DNA]</scope>
    <source>
        <strain evidence="3">CY1</strain>
    </source>
</reference>
<sequence length="462" mass="52970">MVIIKNKNVIILTLIFLVMFTLNLLTPLFADDFNYSFMWDKSKKIENLIDVVKSQQMHYVQWGGRTVAHTLGQTLLMTSKLLRSFLNALVYVALIYLIYWHSQGKKLKFSRNVSIVLLIALLCWVSLPSFGETTIWLIGSVNYLWTTVIMLLFLIPYRLKLLSNAVFVKDNIIQLLGMFIMGILAGWSNENTSLLVLILTAIAVVYFLQKRMMGKWMLAGFAGTMIGYLFLILAPGNMVRASHMEKPADYSFLLYHIKVPAFMTISIMKFQVPVWIAFIMIMSVLLNYLVRNKLSFKNMLITYGHDFLYSFTFIGFSILNNLIMFASPQFPLRAGFGSSVFLIIGVLGLLRIEVTKRLFNIKIVKTLNIATICFLIVTMGFVIRQYSILYHENNARMNSLNNEKQTGNDSVIVKPFSIDKSSPYQTLNRHVFISDIGGNPNVWPNTIYAQYYGFKSIKELDH</sequence>
<dbReference type="Pfam" id="PF19528">
    <property type="entry name" value="DUF6056"/>
    <property type="match status" value="1"/>
</dbReference>
<feature type="transmembrane region" description="Helical" evidence="1">
    <location>
        <begin position="9"/>
        <end position="30"/>
    </location>
</feature>
<comment type="caution">
    <text evidence="2">The sequence shown here is derived from an EMBL/GenBank/DDBJ whole genome shotgun (WGS) entry which is preliminary data.</text>
</comment>
<feature type="transmembrane region" description="Helical" evidence="1">
    <location>
        <begin position="364"/>
        <end position="383"/>
    </location>
</feature>
<feature type="transmembrane region" description="Helical" evidence="1">
    <location>
        <begin position="307"/>
        <end position="326"/>
    </location>
</feature>
<dbReference type="OrthoDB" id="1661582at2"/>
<name>A0A1V4H7M8_9BACL</name>
<dbReference type="EMBL" id="MBTG01000066">
    <property type="protein sequence ID" value="OPH47144.1"/>
    <property type="molecule type" value="Genomic_DNA"/>
</dbReference>
<dbReference type="RefSeq" id="WP_079420856.1">
    <property type="nucleotide sequence ID" value="NZ_MBTG01000066.1"/>
</dbReference>
<keyword evidence="1" id="KW-0472">Membrane</keyword>
<evidence type="ECO:0000313" key="2">
    <source>
        <dbReference type="EMBL" id="OPH47144.1"/>
    </source>
</evidence>
<accession>A0A1V4H7M8</accession>
<feature type="transmembrane region" description="Helical" evidence="1">
    <location>
        <begin position="81"/>
        <end position="100"/>
    </location>
</feature>
<protein>
    <submittedName>
        <fullName evidence="2">Uncharacterized protein</fullName>
    </submittedName>
</protein>
<feature type="transmembrane region" description="Helical" evidence="1">
    <location>
        <begin position="136"/>
        <end position="155"/>
    </location>
</feature>
<feature type="transmembrane region" description="Helical" evidence="1">
    <location>
        <begin position="167"/>
        <end position="187"/>
    </location>
</feature>
<feature type="transmembrane region" description="Helical" evidence="1">
    <location>
        <begin position="193"/>
        <end position="209"/>
    </location>
</feature>